<feature type="region of interest" description="Disordered" evidence="4">
    <location>
        <begin position="53"/>
        <end position="80"/>
    </location>
</feature>
<evidence type="ECO:0000313" key="6">
    <source>
        <dbReference type="Proteomes" id="UP000507222"/>
    </source>
</evidence>
<comment type="similarity">
    <text evidence="2">Belongs to the NPR1-interactor family.</text>
</comment>
<reference evidence="5 6" key="1">
    <citation type="submission" date="2020-05" db="EMBL/GenBank/DDBJ databases">
        <authorList>
            <person name="Campoy J."/>
            <person name="Schneeberger K."/>
            <person name="Spophaly S."/>
        </authorList>
    </citation>
    <scope>NUCLEOTIDE SEQUENCE [LARGE SCALE GENOMIC DNA]</scope>
    <source>
        <strain evidence="5">PruArmRojPasFocal</strain>
    </source>
</reference>
<evidence type="ECO:0000256" key="3">
    <source>
        <dbReference type="ARBA" id="ARBA00023242"/>
    </source>
</evidence>
<feature type="compositionally biased region" description="Basic and acidic residues" evidence="4">
    <location>
        <begin position="54"/>
        <end position="64"/>
    </location>
</feature>
<dbReference type="GO" id="GO:0010112">
    <property type="term" value="P:regulation of systemic acquired resistance"/>
    <property type="evidence" value="ECO:0007669"/>
    <property type="project" value="InterPro"/>
</dbReference>
<evidence type="ECO:0000256" key="1">
    <source>
        <dbReference type="ARBA" id="ARBA00004123"/>
    </source>
</evidence>
<dbReference type="InterPro" id="IPR031425">
    <property type="entry name" value="NPR1/NH1-interacting"/>
</dbReference>
<proteinExistence type="inferred from homology"/>
<dbReference type="Proteomes" id="UP000507222">
    <property type="component" value="Unassembled WGS sequence"/>
</dbReference>
<evidence type="ECO:0000313" key="5">
    <source>
        <dbReference type="EMBL" id="CAB4271852.1"/>
    </source>
</evidence>
<dbReference type="PANTHER" id="PTHR33669:SF14">
    <property type="entry name" value="NRR REPRESSOR HOMOLOG 3"/>
    <property type="match status" value="1"/>
</dbReference>
<sequence length="141" mass="16321">METHESKKRKMIISNDVDAAEADDEEEKIEKFSALINNIREARHRLMNGSNVILKREEMNDNRSNKKKKKKKVEEEEEKAIADVWKPSFQPEDLIEEEAHHEFKMPHVISGISTTNNSQSRGCCNTEICKQGNNLDLRLSL</sequence>
<dbReference type="GO" id="GO:0005634">
    <property type="term" value="C:nucleus"/>
    <property type="evidence" value="ECO:0007669"/>
    <property type="project" value="UniProtKB-SubCell"/>
</dbReference>
<gene>
    <name evidence="5" type="ORF">CURHAP_LOCUS18292</name>
</gene>
<organism evidence="5 6">
    <name type="scientific">Prunus armeniaca</name>
    <name type="common">Apricot</name>
    <name type="synonym">Armeniaca vulgaris</name>
    <dbReference type="NCBI Taxonomy" id="36596"/>
    <lineage>
        <taxon>Eukaryota</taxon>
        <taxon>Viridiplantae</taxon>
        <taxon>Streptophyta</taxon>
        <taxon>Embryophyta</taxon>
        <taxon>Tracheophyta</taxon>
        <taxon>Spermatophyta</taxon>
        <taxon>Magnoliopsida</taxon>
        <taxon>eudicotyledons</taxon>
        <taxon>Gunneridae</taxon>
        <taxon>Pentapetalae</taxon>
        <taxon>rosids</taxon>
        <taxon>fabids</taxon>
        <taxon>Rosales</taxon>
        <taxon>Rosaceae</taxon>
        <taxon>Amygdaloideae</taxon>
        <taxon>Amygdaleae</taxon>
        <taxon>Prunus</taxon>
    </lineage>
</organism>
<keyword evidence="3" id="KW-0539">Nucleus</keyword>
<dbReference type="Pfam" id="PF15699">
    <property type="entry name" value="NPR1_interact"/>
    <property type="match status" value="1"/>
</dbReference>
<accession>A0A6J5U7D3</accession>
<dbReference type="EMBL" id="CAEKDK010000003">
    <property type="protein sequence ID" value="CAB4271852.1"/>
    <property type="molecule type" value="Genomic_DNA"/>
</dbReference>
<protein>
    <submittedName>
        <fullName evidence="5">Uncharacterized protein</fullName>
    </submittedName>
</protein>
<dbReference type="PANTHER" id="PTHR33669">
    <property type="entry name" value="PROTEIN NEGATIVE REGULATOR OF RESISTANCE"/>
    <property type="match status" value="1"/>
</dbReference>
<dbReference type="AlphaFoldDB" id="A0A6J5U7D3"/>
<comment type="subcellular location">
    <subcellularLocation>
        <location evidence="1">Nucleus</location>
    </subcellularLocation>
</comment>
<evidence type="ECO:0000256" key="4">
    <source>
        <dbReference type="SAM" id="MobiDB-lite"/>
    </source>
</evidence>
<name>A0A6J5U7D3_PRUAR</name>
<evidence type="ECO:0000256" key="2">
    <source>
        <dbReference type="ARBA" id="ARBA00009937"/>
    </source>
</evidence>